<sequence length="378" mass="40959">MKKLKLFIVIMIVGLSFNACQQDDDLEFVAVATNDLVFNTTFLENYLLNPTVGNNLAERFTWSNANFSVPTNVTYSLQAATESDFSDYIPGEPLYNLGSTSGNEIAVTINKMIALAEAAGLDNDPNTDDIPNVGQVFFRLMAVVGDNGLASYSPVQALNIELQEGEAEVQLPKLYIVGNFLEASGYGENWKAPNAVPIASSGEGNNEYEGYVFMNVESPEFKVLPTNESFEGDYGDDGTFSGTLIQEGESNILLTGAGYYFIKVNLTTLTYTAEITNWAITGSATPAGWPDNGVEDQDMTYNPTTGKWEITIALTAGADDAFKFRANNAWALNYGDAGADGTLDFNDGTNLTVDAAGTYLIEVDFSNPRMYTYTAALQ</sequence>
<protein>
    <submittedName>
        <fullName evidence="3">Uncharacterized protein DUF5019</fullName>
    </submittedName>
</protein>
<organism evidence="3 4">
    <name type="scientific">Gelidibacter algens</name>
    <dbReference type="NCBI Taxonomy" id="49280"/>
    <lineage>
        <taxon>Bacteria</taxon>
        <taxon>Pseudomonadati</taxon>
        <taxon>Bacteroidota</taxon>
        <taxon>Flavobacteriia</taxon>
        <taxon>Flavobacteriales</taxon>
        <taxon>Flavobacteriaceae</taxon>
        <taxon>Gelidibacter</taxon>
    </lineage>
</organism>
<keyword evidence="1" id="KW-0732">Signal</keyword>
<evidence type="ECO:0000259" key="2">
    <source>
        <dbReference type="Pfam" id="PF14292"/>
    </source>
</evidence>
<dbReference type="AlphaFoldDB" id="A0A327S5G5"/>
<gene>
    <name evidence="3" type="ORF">LX77_02360</name>
</gene>
<accession>A0A327S5G5</accession>
<feature type="domain" description="SusE outer membrane protein" evidence="2">
    <location>
        <begin position="28"/>
        <end position="123"/>
    </location>
</feature>
<reference evidence="3 4" key="1">
    <citation type="submission" date="2018-06" db="EMBL/GenBank/DDBJ databases">
        <title>Genomic Encyclopedia of Archaeal and Bacterial Type Strains, Phase II (KMG-II): from individual species to whole genera.</title>
        <authorList>
            <person name="Goeker M."/>
        </authorList>
    </citation>
    <scope>NUCLEOTIDE SEQUENCE [LARGE SCALE GENOMIC DNA]</scope>
    <source>
        <strain evidence="3 4">DSM 12408</strain>
    </source>
</reference>
<comment type="caution">
    <text evidence="3">The sequence shown here is derived from an EMBL/GenBank/DDBJ whole genome shotgun (WGS) entry which is preliminary data.</text>
</comment>
<dbReference type="Proteomes" id="UP000248987">
    <property type="component" value="Unassembled WGS sequence"/>
</dbReference>
<dbReference type="EMBL" id="QLLQ01000008">
    <property type="protein sequence ID" value="RAJ22803.1"/>
    <property type="molecule type" value="Genomic_DNA"/>
</dbReference>
<dbReference type="Gene3D" id="2.60.40.3620">
    <property type="match status" value="2"/>
</dbReference>
<dbReference type="CDD" id="cd12956">
    <property type="entry name" value="CBM_SusE-F_like"/>
    <property type="match status" value="1"/>
</dbReference>
<dbReference type="RefSeq" id="WP_211314457.1">
    <property type="nucleotide sequence ID" value="NZ_QLLQ01000008.1"/>
</dbReference>
<feature type="signal peptide" evidence="1">
    <location>
        <begin position="1"/>
        <end position="21"/>
    </location>
</feature>
<evidence type="ECO:0000313" key="4">
    <source>
        <dbReference type="Proteomes" id="UP000248987"/>
    </source>
</evidence>
<evidence type="ECO:0000256" key="1">
    <source>
        <dbReference type="SAM" id="SignalP"/>
    </source>
</evidence>
<dbReference type="InterPro" id="IPR025970">
    <property type="entry name" value="SusE"/>
</dbReference>
<name>A0A327S5G5_9FLAO</name>
<evidence type="ECO:0000313" key="3">
    <source>
        <dbReference type="EMBL" id="RAJ22803.1"/>
    </source>
</evidence>
<dbReference type="Pfam" id="PF14292">
    <property type="entry name" value="SusE"/>
    <property type="match status" value="1"/>
</dbReference>
<keyword evidence="4" id="KW-1185">Reference proteome</keyword>
<feature type="chain" id="PRO_5016282735" evidence="1">
    <location>
        <begin position="22"/>
        <end position="378"/>
    </location>
</feature>
<proteinExistence type="predicted"/>